<reference evidence="12 13" key="1">
    <citation type="journal article" date="2020" name="Biotechnol. Biofuels">
        <title>New insights from the biogas microbiome by comprehensive genome-resolved metagenomics of nearly 1600 species originating from multiple anaerobic digesters.</title>
        <authorList>
            <person name="Campanaro S."/>
            <person name="Treu L."/>
            <person name="Rodriguez-R L.M."/>
            <person name="Kovalovszki A."/>
            <person name="Ziels R.M."/>
            <person name="Maus I."/>
            <person name="Zhu X."/>
            <person name="Kougias P.G."/>
            <person name="Basile A."/>
            <person name="Luo G."/>
            <person name="Schluter A."/>
            <person name="Konstantinidis K.T."/>
            <person name="Angelidaki I."/>
        </authorList>
    </citation>
    <scope>NUCLEOTIDE SEQUENCE [LARGE SCALE GENOMIC DNA]</scope>
    <source>
        <strain evidence="12">AS06rmzACSIP_256</strain>
    </source>
</reference>
<dbReference type="PANTHER" id="PTHR30266">
    <property type="entry name" value="MECHANOSENSITIVE CHANNEL MSCL"/>
    <property type="match status" value="1"/>
</dbReference>
<feature type="transmembrane region" description="Helical" evidence="11">
    <location>
        <begin position="12"/>
        <end position="33"/>
    </location>
</feature>
<dbReference type="OrthoDB" id="9810350at2"/>
<dbReference type="GO" id="GO:0008381">
    <property type="term" value="F:mechanosensitive monoatomic ion channel activity"/>
    <property type="evidence" value="ECO:0007669"/>
    <property type="project" value="UniProtKB-UniRule"/>
</dbReference>
<dbReference type="AlphaFoldDB" id="A0A7X7LYG9"/>
<evidence type="ECO:0000313" key="12">
    <source>
        <dbReference type="EMBL" id="NLF55567.1"/>
    </source>
</evidence>
<dbReference type="InterPro" id="IPR001185">
    <property type="entry name" value="MS_channel"/>
</dbReference>
<dbReference type="FunFam" id="1.10.1200.120:FF:000001">
    <property type="entry name" value="Large-conductance mechanosensitive channel"/>
    <property type="match status" value="1"/>
</dbReference>
<dbReference type="InterPro" id="IPR036019">
    <property type="entry name" value="MscL_channel"/>
</dbReference>
<keyword evidence="9 11" id="KW-0472">Membrane</keyword>
<organism evidence="12 13">
    <name type="scientific">Thauera phenolivorans</name>
    <dbReference type="NCBI Taxonomy" id="1792543"/>
    <lineage>
        <taxon>Bacteria</taxon>
        <taxon>Pseudomonadati</taxon>
        <taxon>Pseudomonadota</taxon>
        <taxon>Betaproteobacteria</taxon>
        <taxon>Rhodocyclales</taxon>
        <taxon>Zoogloeaceae</taxon>
        <taxon>Thauera</taxon>
    </lineage>
</organism>
<proteinExistence type="inferred from homology"/>
<protein>
    <recommendedName>
        <fullName evidence="11">Large-conductance mechanosensitive channel</fullName>
    </recommendedName>
</protein>
<dbReference type="SUPFAM" id="SSF81330">
    <property type="entry name" value="Gated mechanosensitive channel"/>
    <property type="match status" value="1"/>
</dbReference>
<name>A0A7X7LYG9_9RHOO</name>
<comment type="subcellular location">
    <subcellularLocation>
        <location evidence="11">Cell inner membrane</location>
        <topology evidence="11">Multi-pass membrane protein</topology>
    </subcellularLocation>
    <subcellularLocation>
        <location evidence="1">Cell membrane</location>
        <topology evidence="1">Multi-pass membrane protein</topology>
    </subcellularLocation>
</comment>
<dbReference type="EMBL" id="JAAYYV010000406">
    <property type="protein sequence ID" value="NLF55567.1"/>
    <property type="molecule type" value="Genomic_DNA"/>
</dbReference>
<keyword evidence="4 11" id="KW-0813">Transport</keyword>
<comment type="subunit">
    <text evidence="3 11">Homopentamer.</text>
</comment>
<dbReference type="HAMAP" id="MF_00115">
    <property type="entry name" value="MscL"/>
    <property type="match status" value="1"/>
</dbReference>
<sequence length="139" mass="15154">MSFIQEFKEFAMRGNVIDLAVGVVIGAAFGKIVDSLVKDVIMPGVGMLVGGVDFSNLFINLSSTAYETLEAAEKAGAPLIKYGVFINNIINFVIIAFAIFIAIKAINKLQRAKPAEPEAPVEPEDVKLLREIRDTLKQR</sequence>
<dbReference type="NCBIfam" id="TIGR00220">
    <property type="entry name" value="mscL"/>
    <property type="match status" value="1"/>
</dbReference>
<dbReference type="Gene3D" id="1.10.1200.120">
    <property type="entry name" value="Large-conductance mechanosensitive channel, MscL, domain 1"/>
    <property type="match status" value="1"/>
</dbReference>
<keyword evidence="5 11" id="KW-1003">Cell membrane</keyword>
<dbReference type="NCBIfam" id="NF001843">
    <property type="entry name" value="PRK00567.1-4"/>
    <property type="match status" value="1"/>
</dbReference>
<dbReference type="Pfam" id="PF01741">
    <property type="entry name" value="MscL"/>
    <property type="match status" value="1"/>
</dbReference>
<keyword evidence="7 11" id="KW-1133">Transmembrane helix</keyword>
<feature type="transmembrane region" description="Helical" evidence="11">
    <location>
        <begin position="79"/>
        <end position="103"/>
    </location>
</feature>
<keyword evidence="8 11" id="KW-0406">Ion transport</keyword>
<dbReference type="NCBIfam" id="NF010557">
    <property type="entry name" value="PRK13952.1"/>
    <property type="match status" value="1"/>
</dbReference>
<evidence type="ECO:0000313" key="13">
    <source>
        <dbReference type="Proteomes" id="UP000536534"/>
    </source>
</evidence>
<dbReference type="PRINTS" id="PR01264">
    <property type="entry name" value="MECHCHANNEL"/>
</dbReference>
<dbReference type="PROSITE" id="PS01327">
    <property type="entry name" value="MSCL"/>
    <property type="match status" value="1"/>
</dbReference>
<comment type="caution">
    <text evidence="12">The sequence shown here is derived from an EMBL/GenBank/DDBJ whole genome shotgun (WGS) entry which is preliminary data.</text>
</comment>
<dbReference type="InterPro" id="IPR037673">
    <property type="entry name" value="MSC/AndL"/>
</dbReference>
<evidence type="ECO:0000256" key="6">
    <source>
        <dbReference type="ARBA" id="ARBA00022692"/>
    </source>
</evidence>
<accession>A0A7X7LYG9</accession>
<gene>
    <name evidence="11 12" type="primary">mscL</name>
    <name evidence="12" type="ORF">GX576_14455</name>
</gene>
<dbReference type="RefSeq" id="WP_068809571.1">
    <property type="nucleotide sequence ID" value="NZ_MBFM01000006.1"/>
</dbReference>
<keyword evidence="11" id="KW-0997">Cell inner membrane</keyword>
<evidence type="ECO:0000256" key="8">
    <source>
        <dbReference type="ARBA" id="ARBA00023065"/>
    </source>
</evidence>
<evidence type="ECO:0000256" key="10">
    <source>
        <dbReference type="ARBA" id="ARBA00023303"/>
    </source>
</evidence>
<comment type="function">
    <text evidence="11">Channel that opens in response to stretch forces in the membrane lipid bilayer. May participate in the regulation of osmotic pressure changes within the cell.</text>
</comment>
<evidence type="ECO:0000256" key="11">
    <source>
        <dbReference type="HAMAP-Rule" id="MF_00115"/>
    </source>
</evidence>
<feature type="transmembrane region" description="Helical" evidence="11">
    <location>
        <begin position="40"/>
        <end position="59"/>
    </location>
</feature>
<evidence type="ECO:0000256" key="7">
    <source>
        <dbReference type="ARBA" id="ARBA00022989"/>
    </source>
</evidence>
<keyword evidence="10 11" id="KW-0407">Ion channel</keyword>
<dbReference type="Proteomes" id="UP000536534">
    <property type="component" value="Unassembled WGS sequence"/>
</dbReference>
<keyword evidence="6 11" id="KW-0812">Transmembrane</keyword>
<evidence type="ECO:0000256" key="2">
    <source>
        <dbReference type="ARBA" id="ARBA00007254"/>
    </source>
</evidence>
<evidence type="ECO:0000256" key="5">
    <source>
        <dbReference type="ARBA" id="ARBA00022475"/>
    </source>
</evidence>
<evidence type="ECO:0000256" key="4">
    <source>
        <dbReference type="ARBA" id="ARBA00022448"/>
    </source>
</evidence>
<evidence type="ECO:0000256" key="3">
    <source>
        <dbReference type="ARBA" id="ARBA00011255"/>
    </source>
</evidence>
<dbReference type="InterPro" id="IPR019823">
    <property type="entry name" value="Mechanosensitive_channel_CS"/>
</dbReference>
<evidence type="ECO:0000256" key="1">
    <source>
        <dbReference type="ARBA" id="ARBA00004651"/>
    </source>
</evidence>
<evidence type="ECO:0000256" key="9">
    <source>
        <dbReference type="ARBA" id="ARBA00023136"/>
    </source>
</evidence>
<dbReference type="GO" id="GO:0005886">
    <property type="term" value="C:plasma membrane"/>
    <property type="evidence" value="ECO:0007669"/>
    <property type="project" value="UniProtKB-SubCell"/>
</dbReference>
<comment type="similarity">
    <text evidence="2 11">Belongs to the MscL family.</text>
</comment>
<dbReference type="PANTHER" id="PTHR30266:SF2">
    <property type="entry name" value="LARGE-CONDUCTANCE MECHANOSENSITIVE CHANNEL"/>
    <property type="match status" value="1"/>
</dbReference>